<reference evidence="1 2" key="1">
    <citation type="submission" date="2020-02" db="EMBL/GenBank/DDBJ databases">
        <title>Genome sequence of the type strain CGMCC 1.15528 of Mesorhizobium zhangyense.</title>
        <authorList>
            <person name="Gao J."/>
            <person name="Sun J."/>
        </authorList>
    </citation>
    <scope>NUCLEOTIDE SEQUENCE [LARGE SCALE GENOMIC DNA]</scope>
    <source>
        <strain evidence="1 2">CGMCC 1.15528</strain>
    </source>
</reference>
<comment type="caution">
    <text evidence="1">The sequence shown here is derived from an EMBL/GenBank/DDBJ whole genome shotgun (WGS) entry which is preliminary data.</text>
</comment>
<evidence type="ECO:0008006" key="3">
    <source>
        <dbReference type="Google" id="ProtNLM"/>
    </source>
</evidence>
<name>A0A7C9RBP0_9HYPH</name>
<dbReference type="Proteomes" id="UP000481252">
    <property type="component" value="Unassembled WGS sequence"/>
</dbReference>
<dbReference type="EMBL" id="JAAKZG010000026">
    <property type="protein sequence ID" value="NGN45120.1"/>
    <property type="molecule type" value="Genomic_DNA"/>
</dbReference>
<dbReference type="AlphaFoldDB" id="A0A7C9RBP0"/>
<organism evidence="1 2">
    <name type="scientific">Mesorhizobium zhangyense</name>
    <dbReference type="NCBI Taxonomy" id="1776730"/>
    <lineage>
        <taxon>Bacteria</taxon>
        <taxon>Pseudomonadati</taxon>
        <taxon>Pseudomonadota</taxon>
        <taxon>Alphaproteobacteria</taxon>
        <taxon>Hyphomicrobiales</taxon>
        <taxon>Phyllobacteriaceae</taxon>
        <taxon>Mesorhizobium</taxon>
    </lineage>
</organism>
<sequence>MSVMMISEISGQQPQGYDAMLAFVGDALRQAPGFVMHMSHPVETGWRVMEIWNSREDAARFFAAHIAPNLPEGIRPKLTFQPLHSLLQA</sequence>
<protein>
    <recommendedName>
        <fullName evidence="3">ABM domain-containing protein</fullName>
    </recommendedName>
</protein>
<gene>
    <name evidence="1" type="ORF">G6N74_29120</name>
</gene>
<evidence type="ECO:0000313" key="1">
    <source>
        <dbReference type="EMBL" id="NGN45120.1"/>
    </source>
</evidence>
<dbReference type="RefSeq" id="WP_165121495.1">
    <property type="nucleotide sequence ID" value="NZ_JAAKZG010000026.1"/>
</dbReference>
<accession>A0A7C9RBP0</accession>
<keyword evidence="2" id="KW-1185">Reference proteome</keyword>
<evidence type="ECO:0000313" key="2">
    <source>
        <dbReference type="Proteomes" id="UP000481252"/>
    </source>
</evidence>
<proteinExistence type="predicted"/>